<dbReference type="AlphaFoldDB" id="A0A919C9Y4"/>
<dbReference type="Pfam" id="PF25232">
    <property type="entry name" value="DUF7848"/>
    <property type="match status" value="1"/>
</dbReference>
<dbReference type="RefSeq" id="WP_189821626.1">
    <property type="nucleotide sequence ID" value="NZ_BMVC01000005.1"/>
</dbReference>
<sequence>MAGHTVLRFVPYRIAPDPLSEPEYEAVCVSGDDADCGAASGTSATPEPVAAWQFTHSGETGHTRFRRTFHEYTVTTPADGSECSIVPRGEQGPS</sequence>
<comment type="caution">
    <text evidence="2">The sequence shown here is derived from an EMBL/GenBank/DDBJ whole genome shotgun (WGS) entry which is preliminary data.</text>
</comment>
<proteinExistence type="predicted"/>
<dbReference type="Proteomes" id="UP000638353">
    <property type="component" value="Unassembled WGS sequence"/>
</dbReference>
<evidence type="ECO:0000259" key="1">
    <source>
        <dbReference type="Pfam" id="PF25232"/>
    </source>
</evidence>
<evidence type="ECO:0000313" key="3">
    <source>
        <dbReference type="Proteomes" id="UP000638353"/>
    </source>
</evidence>
<reference evidence="2" key="1">
    <citation type="journal article" date="2014" name="Int. J. Syst. Evol. Microbiol.">
        <title>Complete genome sequence of Corynebacterium casei LMG S-19264T (=DSM 44701T), isolated from a smear-ripened cheese.</title>
        <authorList>
            <consortium name="US DOE Joint Genome Institute (JGI-PGF)"/>
            <person name="Walter F."/>
            <person name="Albersmeier A."/>
            <person name="Kalinowski J."/>
            <person name="Ruckert C."/>
        </authorList>
    </citation>
    <scope>NUCLEOTIDE SEQUENCE</scope>
    <source>
        <strain evidence="2">JCM 4637</strain>
    </source>
</reference>
<dbReference type="InterPro" id="IPR057170">
    <property type="entry name" value="DUF7848"/>
</dbReference>
<reference evidence="2" key="2">
    <citation type="submission" date="2020-09" db="EMBL/GenBank/DDBJ databases">
        <authorList>
            <person name="Sun Q."/>
            <person name="Ohkuma M."/>
        </authorList>
    </citation>
    <scope>NUCLEOTIDE SEQUENCE</scope>
    <source>
        <strain evidence="2">JCM 4637</strain>
    </source>
</reference>
<organism evidence="2 3">
    <name type="scientific">Streptomyces finlayi</name>
    <dbReference type="NCBI Taxonomy" id="67296"/>
    <lineage>
        <taxon>Bacteria</taxon>
        <taxon>Bacillati</taxon>
        <taxon>Actinomycetota</taxon>
        <taxon>Actinomycetes</taxon>
        <taxon>Kitasatosporales</taxon>
        <taxon>Streptomycetaceae</taxon>
        <taxon>Streptomyces</taxon>
    </lineage>
</organism>
<feature type="domain" description="DUF7848" evidence="1">
    <location>
        <begin position="2"/>
        <end position="79"/>
    </location>
</feature>
<gene>
    <name evidence="2" type="ORF">GCM10010334_29580</name>
</gene>
<dbReference type="EMBL" id="BMVC01000005">
    <property type="protein sequence ID" value="GHC93016.1"/>
    <property type="molecule type" value="Genomic_DNA"/>
</dbReference>
<protein>
    <recommendedName>
        <fullName evidence="1">DUF7848 domain-containing protein</fullName>
    </recommendedName>
</protein>
<evidence type="ECO:0000313" key="2">
    <source>
        <dbReference type="EMBL" id="GHC93016.1"/>
    </source>
</evidence>
<accession>A0A919C9Y4</accession>
<name>A0A919C9Y4_9ACTN</name>